<keyword evidence="6" id="KW-0812">Transmembrane</keyword>
<evidence type="ECO:0000259" key="7">
    <source>
        <dbReference type="SMART" id="SM00199"/>
    </source>
</evidence>
<dbReference type="Ensembl" id="ENSPSMT00000021443.1">
    <property type="protein sequence ID" value="ENSPSMP00000018480.1"/>
    <property type="gene ID" value="ENSPSMG00000013108.1"/>
</dbReference>
<dbReference type="GO" id="GO:0006955">
    <property type="term" value="P:immune response"/>
    <property type="evidence" value="ECO:0007669"/>
    <property type="project" value="InterPro"/>
</dbReference>
<evidence type="ECO:0000313" key="8">
    <source>
        <dbReference type="Ensembl" id="ENSPSMP00000018480.1"/>
    </source>
</evidence>
<dbReference type="Pfam" id="PF00048">
    <property type="entry name" value="IL8"/>
    <property type="match status" value="1"/>
</dbReference>
<reference evidence="8" key="2">
    <citation type="submission" date="2025-09" db="UniProtKB">
        <authorList>
            <consortium name="Ensembl"/>
        </authorList>
    </citation>
    <scope>IDENTIFICATION</scope>
</reference>
<keyword evidence="6" id="KW-1133">Transmembrane helix</keyword>
<dbReference type="InterPro" id="IPR033899">
    <property type="entry name" value="CXC_Chemokine_domain"/>
</dbReference>
<keyword evidence="5" id="KW-1015">Disulfide bond</keyword>
<dbReference type="SUPFAM" id="SSF54117">
    <property type="entry name" value="Interleukin 8-like chemokines"/>
    <property type="match status" value="1"/>
</dbReference>
<dbReference type="PRINTS" id="PR00436">
    <property type="entry name" value="INTERLEUKIN8"/>
</dbReference>
<keyword evidence="4" id="KW-0964">Secreted</keyword>
<evidence type="ECO:0000256" key="3">
    <source>
        <dbReference type="ARBA" id="ARBA00022514"/>
    </source>
</evidence>
<reference evidence="8" key="1">
    <citation type="submission" date="2025-08" db="UniProtKB">
        <authorList>
            <consortium name="Ensembl"/>
        </authorList>
    </citation>
    <scope>IDENTIFICATION</scope>
</reference>
<dbReference type="FunFam" id="2.40.50.40:FF:000004">
    <property type="entry name" value="C-X-C motif chemokine"/>
    <property type="match status" value="1"/>
</dbReference>
<keyword evidence="6" id="KW-0472">Membrane</keyword>
<evidence type="ECO:0000256" key="6">
    <source>
        <dbReference type="SAM" id="Phobius"/>
    </source>
</evidence>
<keyword evidence="9" id="KW-1185">Reference proteome</keyword>
<comment type="subcellular location">
    <subcellularLocation>
        <location evidence="1">Secreted</location>
    </subcellularLocation>
</comment>
<dbReference type="CDD" id="cd00273">
    <property type="entry name" value="Chemokine_CXC"/>
    <property type="match status" value="1"/>
</dbReference>
<protein>
    <recommendedName>
        <fullName evidence="7">Chemokine interleukin-8-like domain-containing protein</fullName>
    </recommendedName>
</protein>
<dbReference type="AlphaFoldDB" id="A0A8C8ZQ41"/>
<dbReference type="PRINTS" id="PR00437">
    <property type="entry name" value="SMALLCYTKCXC"/>
</dbReference>
<dbReference type="InterPro" id="IPR039809">
    <property type="entry name" value="Chemokine_b/g/d"/>
</dbReference>
<sequence>MSLKPNAITSCTSDRPLRVLQVLLLLSLFLTTVVPTYVKEGKRNLGKLKEEHAENLLCVELQCRCGRTLSRIHPSLIHHVEVFNPGTHCSNVEVIATLRSGNKICLNPDSPVIRKIIFEMVDD</sequence>
<dbReference type="InterPro" id="IPR001089">
    <property type="entry name" value="Chemokine_CXC"/>
</dbReference>
<dbReference type="PANTHER" id="PTHR12015:SF198">
    <property type="entry name" value="PLATELET BASIC PROTEIN"/>
    <property type="match status" value="1"/>
</dbReference>
<accession>A0A8C8ZQ41</accession>
<dbReference type="GO" id="GO:0005615">
    <property type="term" value="C:extracellular space"/>
    <property type="evidence" value="ECO:0007669"/>
    <property type="project" value="UniProtKB-KW"/>
</dbReference>
<dbReference type="GeneTree" id="ENSGT00940000162559"/>
<organism evidence="8 9">
    <name type="scientific">Prolemur simus</name>
    <name type="common">Greater bamboo lemur</name>
    <name type="synonym">Hapalemur simus</name>
    <dbReference type="NCBI Taxonomy" id="1328070"/>
    <lineage>
        <taxon>Eukaryota</taxon>
        <taxon>Metazoa</taxon>
        <taxon>Chordata</taxon>
        <taxon>Craniata</taxon>
        <taxon>Vertebrata</taxon>
        <taxon>Euteleostomi</taxon>
        <taxon>Mammalia</taxon>
        <taxon>Eutheria</taxon>
        <taxon>Euarchontoglires</taxon>
        <taxon>Primates</taxon>
        <taxon>Strepsirrhini</taxon>
        <taxon>Lemuriformes</taxon>
        <taxon>Lemuridae</taxon>
        <taxon>Prolemur</taxon>
    </lineage>
</organism>
<proteinExistence type="inferred from homology"/>
<feature type="domain" description="Chemokine interleukin-8-like" evidence="7">
    <location>
        <begin position="60"/>
        <end position="120"/>
    </location>
</feature>
<comment type="similarity">
    <text evidence="2">Belongs to the intercrine alpha (chemokine CxC) family.</text>
</comment>
<name>A0A8C8ZQ41_PROSS</name>
<dbReference type="GO" id="GO:0006952">
    <property type="term" value="P:defense response"/>
    <property type="evidence" value="ECO:0007669"/>
    <property type="project" value="InterPro"/>
</dbReference>
<evidence type="ECO:0000313" key="9">
    <source>
        <dbReference type="Proteomes" id="UP000694414"/>
    </source>
</evidence>
<evidence type="ECO:0000256" key="5">
    <source>
        <dbReference type="ARBA" id="ARBA00023157"/>
    </source>
</evidence>
<dbReference type="SMART" id="SM00199">
    <property type="entry name" value="SCY"/>
    <property type="match status" value="1"/>
</dbReference>
<evidence type="ECO:0000256" key="1">
    <source>
        <dbReference type="ARBA" id="ARBA00004613"/>
    </source>
</evidence>
<dbReference type="Proteomes" id="UP000694414">
    <property type="component" value="Unplaced"/>
</dbReference>
<feature type="transmembrane region" description="Helical" evidence="6">
    <location>
        <begin position="20"/>
        <end position="38"/>
    </location>
</feature>
<dbReference type="PANTHER" id="PTHR12015">
    <property type="entry name" value="SMALL INDUCIBLE CYTOKINE A"/>
    <property type="match status" value="1"/>
</dbReference>
<dbReference type="Gene3D" id="2.40.50.40">
    <property type="match status" value="1"/>
</dbReference>
<evidence type="ECO:0000256" key="4">
    <source>
        <dbReference type="ARBA" id="ARBA00022525"/>
    </source>
</evidence>
<keyword evidence="3" id="KW-0202">Cytokine</keyword>
<dbReference type="GO" id="GO:0008009">
    <property type="term" value="F:chemokine activity"/>
    <property type="evidence" value="ECO:0007669"/>
    <property type="project" value="InterPro"/>
</dbReference>
<dbReference type="InterPro" id="IPR001811">
    <property type="entry name" value="Chemokine_IL8-like_dom"/>
</dbReference>
<evidence type="ECO:0000256" key="2">
    <source>
        <dbReference type="ARBA" id="ARBA00010665"/>
    </source>
</evidence>
<dbReference type="InterPro" id="IPR036048">
    <property type="entry name" value="Interleukin_8-like_sf"/>
</dbReference>